<proteinExistence type="predicted"/>
<evidence type="ECO:0000313" key="1">
    <source>
        <dbReference type="EMBL" id="MED6214093.1"/>
    </source>
</evidence>
<name>A0ABU6YYC5_9FABA</name>
<dbReference type="Proteomes" id="UP001341840">
    <property type="component" value="Unassembled WGS sequence"/>
</dbReference>
<keyword evidence="2" id="KW-1185">Reference proteome</keyword>
<comment type="caution">
    <text evidence="1">The sequence shown here is derived from an EMBL/GenBank/DDBJ whole genome shotgun (WGS) entry which is preliminary data.</text>
</comment>
<accession>A0ABU6YYC5</accession>
<protein>
    <submittedName>
        <fullName evidence="1">Uncharacterized protein</fullName>
    </submittedName>
</protein>
<reference evidence="1 2" key="1">
    <citation type="journal article" date="2023" name="Plants (Basel)">
        <title>Bridging the Gap: Combining Genomics and Transcriptomics Approaches to Understand Stylosanthes scabra, an Orphan Legume from the Brazilian Caatinga.</title>
        <authorList>
            <person name="Ferreira-Neto J.R.C."/>
            <person name="da Silva M.D."/>
            <person name="Binneck E."/>
            <person name="de Melo N.F."/>
            <person name="da Silva R.H."/>
            <person name="de Melo A.L.T.M."/>
            <person name="Pandolfi V."/>
            <person name="Bustamante F.O."/>
            <person name="Brasileiro-Vidal A.C."/>
            <person name="Benko-Iseppon A.M."/>
        </authorList>
    </citation>
    <scope>NUCLEOTIDE SEQUENCE [LARGE SCALE GENOMIC DNA]</scope>
    <source>
        <tissue evidence="1">Leaves</tissue>
    </source>
</reference>
<organism evidence="1 2">
    <name type="scientific">Stylosanthes scabra</name>
    <dbReference type="NCBI Taxonomy" id="79078"/>
    <lineage>
        <taxon>Eukaryota</taxon>
        <taxon>Viridiplantae</taxon>
        <taxon>Streptophyta</taxon>
        <taxon>Embryophyta</taxon>
        <taxon>Tracheophyta</taxon>
        <taxon>Spermatophyta</taxon>
        <taxon>Magnoliopsida</taxon>
        <taxon>eudicotyledons</taxon>
        <taxon>Gunneridae</taxon>
        <taxon>Pentapetalae</taxon>
        <taxon>rosids</taxon>
        <taxon>fabids</taxon>
        <taxon>Fabales</taxon>
        <taxon>Fabaceae</taxon>
        <taxon>Papilionoideae</taxon>
        <taxon>50 kb inversion clade</taxon>
        <taxon>dalbergioids sensu lato</taxon>
        <taxon>Dalbergieae</taxon>
        <taxon>Pterocarpus clade</taxon>
        <taxon>Stylosanthes</taxon>
    </lineage>
</organism>
<gene>
    <name evidence="1" type="ORF">PIB30_099672</name>
</gene>
<sequence length="218" mass="25010">MNYLAGFVIENVDKWYMKCCDDNDEVDSSLLKLHKGIFSPCNESIRVRHESIQFLTETNSKVFRVDRIDSRTPRINSYPSRDEVSLSGLQEIDSHPSGIDSGPKYFKNWCFQIVFLYGGNVVFLFSPPTCLVAGIGISDEDQGRILSTWIGARWFGLEVVIRVLDRGSIVNNGNNLIKWFRRSITPGFQHDPEESWIRKLEEEENREDRGNSSMSIHA</sequence>
<evidence type="ECO:0000313" key="2">
    <source>
        <dbReference type="Proteomes" id="UP001341840"/>
    </source>
</evidence>
<dbReference type="EMBL" id="JASCZI010244350">
    <property type="protein sequence ID" value="MED6214093.1"/>
    <property type="molecule type" value="Genomic_DNA"/>
</dbReference>